<dbReference type="OrthoDB" id="3691787at2"/>
<keyword evidence="2" id="KW-1185">Reference proteome</keyword>
<gene>
    <name evidence="1" type="ORF">BA062_36250</name>
</gene>
<evidence type="ECO:0000313" key="1">
    <source>
        <dbReference type="EMBL" id="PXY18289.1"/>
    </source>
</evidence>
<name>A0A318L9Y4_9PSEU</name>
<reference evidence="1 2" key="1">
    <citation type="submission" date="2016-07" db="EMBL/GenBank/DDBJ databases">
        <title>Draft genome sequence of Prauserella sp. YIM 121212, isolated from alkaline soil.</title>
        <authorList>
            <person name="Ruckert C."/>
            <person name="Albersmeier A."/>
            <person name="Jiang C.-L."/>
            <person name="Jiang Y."/>
            <person name="Kalinowski J."/>
            <person name="Schneider O."/>
            <person name="Winkler A."/>
            <person name="Zotchev S.B."/>
        </authorList>
    </citation>
    <scope>NUCLEOTIDE SEQUENCE [LARGE SCALE GENOMIC DNA]</scope>
    <source>
        <strain evidence="1 2">YIM 121212</strain>
    </source>
</reference>
<comment type="caution">
    <text evidence="1">The sequence shown here is derived from an EMBL/GenBank/DDBJ whole genome shotgun (WGS) entry which is preliminary data.</text>
</comment>
<proteinExistence type="predicted"/>
<evidence type="ECO:0000313" key="2">
    <source>
        <dbReference type="Proteomes" id="UP000247892"/>
    </source>
</evidence>
<dbReference type="Proteomes" id="UP000247892">
    <property type="component" value="Unassembled WGS sequence"/>
</dbReference>
<organism evidence="1 2">
    <name type="scientific">Prauserella flavalba</name>
    <dbReference type="NCBI Taxonomy" id="1477506"/>
    <lineage>
        <taxon>Bacteria</taxon>
        <taxon>Bacillati</taxon>
        <taxon>Actinomycetota</taxon>
        <taxon>Actinomycetes</taxon>
        <taxon>Pseudonocardiales</taxon>
        <taxon>Pseudonocardiaceae</taxon>
        <taxon>Prauserella</taxon>
    </lineage>
</organism>
<accession>A0A318L9Y4</accession>
<dbReference type="EMBL" id="MASU01000022">
    <property type="protein sequence ID" value="PXY18289.1"/>
    <property type="molecule type" value="Genomic_DNA"/>
</dbReference>
<dbReference type="RefSeq" id="WP_110343752.1">
    <property type="nucleotide sequence ID" value="NZ_MASU01000022.1"/>
</dbReference>
<protein>
    <submittedName>
        <fullName evidence="1">Uncharacterized protein</fullName>
    </submittedName>
</protein>
<sequence>MNHNHIATVGDLIAALDRYDATTPVRCATQPGYPLEHTIGRVVRTPDDADGAPPTDPPVVWLGVGEHVGYLPAPAADALGWS</sequence>
<dbReference type="AlphaFoldDB" id="A0A318L9Y4"/>